<keyword evidence="3" id="KW-1185">Reference proteome</keyword>
<reference evidence="2 3" key="1">
    <citation type="journal article" date="2010" name="J. Bacteriol.">
        <title>Genome sequence of the oligotrophic marine Gammaproteobacterium HTCC2143, isolated from the Oregon Coast.</title>
        <authorList>
            <person name="Oh H.M."/>
            <person name="Kang I."/>
            <person name="Ferriera S."/>
            <person name="Giovannoni S.J."/>
            <person name="Cho J.C."/>
        </authorList>
    </citation>
    <scope>NUCLEOTIDE SEQUENCE [LARGE SCALE GENOMIC DNA]</scope>
    <source>
        <strain evidence="2 3">HTCC2143</strain>
    </source>
</reference>
<keyword evidence="1" id="KW-0472">Membrane</keyword>
<evidence type="ECO:0000313" key="3">
    <source>
        <dbReference type="Proteomes" id="UP000004931"/>
    </source>
</evidence>
<feature type="transmembrane region" description="Helical" evidence="1">
    <location>
        <begin position="29"/>
        <end position="50"/>
    </location>
</feature>
<name>A0Y9D3_9GAMM</name>
<keyword evidence="1" id="KW-1133">Transmembrane helix</keyword>
<accession>A0Y9D3</accession>
<protein>
    <submittedName>
        <fullName evidence="2">Uncharacterized protein</fullName>
    </submittedName>
</protein>
<organism evidence="2 3">
    <name type="scientific">marine gamma proteobacterium HTCC2143</name>
    <dbReference type="NCBI Taxonomy" id="247633"/>
    <lineage>
        <taxon>Bacteria</taxon>
        <taxon>Pseudomonadati</taxon>
        <taxon>Pseudomonadota</taxon>
        <taxon>Gammaproteobacteria</taxon>
        <taxon>Cellvibrionales</taxon>
        <taxon>Spongiibacteraceae</taxon>
        <taxon>BD1-7 clade</taxon>
    </lineage>
</organism>
<dbReference type="AlphaFoldDB" id="A0Y9D3"/>
<evidence type="ECO:0000313" key="2">
    <source>
        <dbReference type="EMBL" id="EAW32737.1"/>
    </source>
</evidence>
<dbReference type="EMBL" id="AAVT01000001">
    <property type="protein sequence ID" value="EAW32737.1"/>
    <property type="molecule type" value="Genomic_DNA"/>
</dbReference>
<dbReference type="Proteomes" id="UP000004931">
    <property type="component" value="Unassembled WGS sequence"/>
</dbReference>
<keyword evidence="1" id="KW-0812">Transmembrane</keyword>
<dbReference type="STRING" id="247633.GP2143_15816"/>
<comment type="caution">
    <text evidence="2">The sequence shown here is derived from an EMBL/GenBank/DDBJ whole genome shotgun (WGS) entry which is preliminary data.</text>
</comment>
<proteinExistence type="predicted"/>
<evidence type="ECO:0000256" key="1">
    <source>
        <dbReference type="SAM" id="Phobius"/>
    </source>
</evidence>
<gene>
    <name evidence="2" type="ORF">GP2143_15816</name>
</gene>
<sequence length="56" mass="6403">MVQAVRRALDLVALFGGDPNFSPIKYPKLLFLINFNFLARLVLFICQQVLFSSNNE</sequence>